<dbReference type="Pfam" id="PF04959">
    <property type="entry name" value="ARS2"/>
    <property type="match status" value="1"/>
</dbReference>
<evidence type="ECO:0000256" key="4">
    <source>
        <dbReference type="SAM" id="MobiDB-lite"/>
    </source>
</evidence>
<feature type="compositionally biased region" description="Basic and acidic residues" evidence="4">
    <location>
        <begin position="580"/>
        <end position="603"/>
    </location>
</feature>
<dbReference type="InterPro" id="IPR039727">
    <property type="entry name" value="SE/Ars2"/>
</dbReference>
<comment type="subcellular location">
    <subcellularLocation>
        <location evidence="1">Nucleus</location>
    </subcellularLocation>
</comment>
<evidence type="ECO:0000256" key="3">
    <source>
        <dbReference type="ARBA" id="ARBA00023242"/>
    </source>
</evidence>
<comment type="similarity">
    <text evidence="2">Belongs to the ARS2 family.</text>
</comment>
<feature type="compositionally biased region" description="Basic residues" evidence="4">
    <location>
        <begin position="317"/>
        <end position="326"/>
    </location>
</feature>
<evidence type="ECO:0000256" key="2">
    <source>
        <dbReference type="ARBA" id="ARBA00005407"/>
    </source>
</evidence>
<feature type="region of interest" description="Disordered" evidence="4">
    <location>
        <begin position="1"/>
        <end position="200"/>
    </location>
</feature>
<keyword evidence="7" id="KW-1185">Reference proteome</keyword>
<evidence type="ECO:0000259" key="5">
    <source>
        <dbReference type="PROSITE" id="PS00028"/>
    </source>
</evidence>
<feature type="compositionally biased region" description="Basic and acidic residues" evidence="4">
    <location>
        <begin position="13"/>
        <end position="61"/>
    </location>
</feature>
<feature type="region of interest" description="Disordered" evidence="4">
    <location>
        <begin position="558"/>
        <end position="641"/>
    </location>
</feature>
<feature type="compositionally biased region" description="Basic and acidic residues" evidence="4">
    <location>
        <begin position="113"/>
        <end position="122"/>
    </location>
</feature>
<evidence type="ECO:0000256" key="1">
    <source>
        <dbReference type="ARBA" id="ARBA00004123"/>
    </source>
</evidence>
<proteinExistence type="inferred from homology"/>
<feature type="compositionally biased region" description="Polar residues" evidence="4">
    <location>
        <begin position="565"/>
        <end position="575"/>
    </location>
</feature>
<dbReference type="Proteomes" id="UP001497522">
    <property type="component" value="Chromosome 3"/>
</dbReference>
<dbReference type="EMBL" id="OZ023704">
    <property type="protein sequence ID" value="CAK9872487.1"/>
    <property type="molecule type" value="Genomic_DNA"/>
</dbReference>
<organism evidence="6 7">
    <name type="scientific">Sphagnum jensenii</name>
    <dbReference type="NCBI Taxonomy" id="128206"/>
    <lineage>
        <taxon>Eukaryota</taxon>
        <taxon>Viridiplantae</taxon>
        <taxon>Streptophyta</taxon>
        <taxon>Embryophyta</taxon>
        <taxon>Bryophyta</taxon>
        <taxon>Sphagnophytina</taxon>
        <taxon>Sphagnopsida</taxon>
        <taxon>Sphagnales</taxon>
        <taxon>Sphagnaceae</taxon>
        <taxon>Sphagnum</taxon>
    </lineage>
</organism>
<gene>
    <name evidence="6" type="ORF">CSSPJE1EN2_LOCUS15057</name>
</gene>
<feature type="compositionally biased region" description="Gly residues" evidence="4">
    <location>
        <begin position="615"/>
        <end position="628"/>
    </location>
</feature>
<dbReference type="PANTHER" id="PTHR13165:SF0">
    <property type="entry name" value="SERRATE RNA EFFECTOR MOLECULE HOMOLOG"/>
    <property type="match status" value="1"/>
</dbReference>
<feature type="region of interest" description="Disordered" evidence="4">
    <location>
        <begin position="294"/>
        <end position="345"/>
    </location>
</feature>
<protein>
    <recommendedName>
        <fullName evidence="5">C2H2-type domain-containing protein</fullName>
    </recommendedName>
</protein>
<accession>A0ABP1BB22</accession>
<feature type="compositionally biased region" description="Gly residues" evidence="4">
    <location>
        <begin position="157"/>
        <end position="167"/>
    </location>
</feature>
<dbReference type="PANTHER" id="PTHR13165">
    <property type="entry name" value="ARSENITE-RESISTANCE PROTEIN 2"/>
    <property type="match status" value="1"/>
</dbReference>
<feature type="domain" description="C2H2-type" evidence="5">
    <location>
        <begin position="514"/>
        <end position="537"/>
    </location>
</feature>
<dbReference type="InterPro" id="IPR021933">
    <property type="entry name" value="SERRATE/Ars2_N"/>
</dbReference>
<sequence>MADVMDVPPGPLLREDRRRDRSAERKDRTLEDRRQRDRETREEREDRPPRREYNNERKTSQERLGVGGGGGGGERRERERDHKRRKSPTPPAYRDRRHSPPLRRSPGYNKRSRRDDEFEGGGRRGAAVAGEDNGRLTGFLGEGRPGFDGMPPYDRTGGMGGRGSGFGGDERLQGRQGGRSGPNWPGAGRSGFSDGPYLPYGGGSARREGLMSYKQFIAELEDDILPGEAERRYDEYKTEFITTQKRSFFEQHKDDDWLREKYDPARLEAVLVRRNENAKILAKELLAELQGSSLDVGPSARGSVKEESEDDGDMGAKGKRQSRQTKKSQEINAAPKAPAGSSDPKRVLKDIELCQSLIRKLDSEKGIEGNILAPADQQNVEGDRSISTGSVGPIVIVRSGNQVKGLEGIELLDVMLTYMWRVHSVDYYGMVELKEPPRRLRHIRGTVDPKNVGEDPGFGEWEKKLESMWQARLQSGDLIEKMLGREKLDSTANEALDPFVRKIRDEKYGWKYGCGAKGCTKLFHGPEFVHKHLKLKHSDLVSDVVAKAREELYFQNYMSDPEAPGTTQAVSSQPGQGPGVREEEPRFDRGGREEEPRFDRGGPEHSPGPRDFPPLGGGMPPYEGGGQPQAGHFDGDSLDAPMFDRFNGPPMHGLPGGLFVPDMPGPPQVLMPVPGAGPLGPFVPAPPEIAMRFLREGPTPFHPGAFVGGFDGDGNGMPRGRKRLPVGGPMMGGGLLDVPPMMMPPPHAMRHDPRSVRSYHDLDAPEDEVTVIDYRSL</sequence>
<evidence type="ECO:0000313" key="6">
    <source>
        <dbReference type="EMBL" id="CAK9872487.1"/>
    </source>
</evidence>
<dbReference type="PROSITE" id="PS00028">
    <property type="entry name" value="ZINC_FINGER_C2H2_1"/>
    <property type="match status" value="1"/>
</dbReference>
<dbReference type="Pfam" id="PF12066">
    <property type="entry name" value="SERRATE_Ars2_N"/>
    <property type="match status" value="1"/>
</dbReference>
<dbReference type="InterPro" id="IPR007042">
    <property type="entry name" value="SERRATE/Ars2_C"/>
</dbReference>
<dbReference type="InterPro" id="IPR013087">
    <property type="entry name" value="Znf_C2H2_type"/>
</dbReference>
<keyword evidence="3" id="KW-0539">Nucleus</keyword>
<name>A0ABP1BB22_9BRYO</name>
<reference evidence="6" key="1">
    <citation type="submission" date="2024-03" db="EMBL/GenBank/DDBJ databases">
        <authorList>
            <consortium name="ELIXIR-Norway"/>
            <consortium name="Elixir Norway"/>
        </authorList>
    </citation>
    <scope>NUCLEOTIDE SEQUENCE</scope>
</reference>
<evidence type="ECO:0000313" key="7">
    <source>
        <dbReference type="Proteomes" id="UP001497522"/>
    </source>
</evidence>